<dbReference type="GO" id="GO:0005576">
    <property type="term" value="C:extracellular region"/>
    <property type="evidence" value="ECO:0007669"/>
    <property type="project" value="UniProtKB-SubCell"/>
</dbReference>
<dbReference type="EMBL" id="JASPKY010000287">
    <property type="protein sequence ID" value="KAK9710889.1"/>
    <property type="molecule type" value="Genomic_DNA"/>
</dbReference>
<feature type="chain" id="PRO_5043878384" evidence="3">
    <location>
        <begin position="21"/>
        <end position="312"/>
    </location>
</feature>
<protein>
    <submittedName>
        <fullName evidence="5">Crisp</fullName>
    </submittedName>
</protein>
<dbReference type="InterPro" id="IPR002413">
    <property type="entry name" value="V5_allergen-like"/>
</dbReference>
<gene>
    <name evidence="5" type="ORF">QE152_g25744</name>
</gene>
<dbReference type="InterPro" id="IPR013871">
    <property type="entry name" value="Cysteine_rich_secretory"/>
</dbReference>
<comment type="caution">
    <text evidence="5">The sequence shown here is derived from an EMBL/GenBank/DDBJ whole genome shotgun (WGS) entry which is preliminary data.</text>
</comment>
<dbReference type="InterPro" id="IPR042076">
    <property type="entry name" value="Crisp-like_dom"/>
</dbReference>
<dbReference type="InterPro" id="IPR035940">
    <property type="entry name" value="CAP_sf"/>
</dbReference>
<keyword evidence="2" id="KW-0964">Secreted</keyword>
<dbReference type="SUPFAM" id="SSF55797">
    <property type="entry name" value="PR-1-like"/>
    <property type="match status" value="2"/>
</dbReference>
<dbReference type="Gene3D" id="1.10.10.740">
    <property type="entry name" value="Crisp domain"/>
    <property type="match status" value="1"/>
</dbReference>
<keyword evidence="6" id="KW-1185">Reference proteome</keyword>
<dbReference type="Pfam" id="PF00188">
    <property type="entry name" value="CAP"/>
    <property type="match status" value="2"/>
</dbReference>
<keyword evidence="3" id="KW-0732">Signal</keyword>
<feature type="domain" description="SCP" evidence="4">
    <location>
        <begin position="45"/>
        <end position="194"/>
    </location>
</feature>
<sequence>MLPNIMHPIIVLTLMTCIEAQFKIAGPKIMGDKVPAQALYPFKKQTQRKIVKYHNYFRSIVEPPAANMLMMKWHKGAAKAAQRWANECMFLTHDNNTGRHINDFGTCGQNIFVSTHTVPWLFAMRAWFAEKDDFTYGSEYNVLKIVGHYTQMVWAATHEVGCGFAVLKIVGHYTQMVWAATHEVGCGFAKCFRNSGFSKKMYYNYVCNYCPINSGFSKKMYYNYVCNYCPIGNRELQVGYPYKTGTPCSSCKDTCLRKKLCKNSCQYADSWTNCRELHAMWPDWVCRSDTQKGRDRLNHCRATCMCKGKIYD</sequence>
<dbReference type="SUPFAM" id="SSF57546">
    <property type="entry name" value="Crisp domain-like"/>
    <property type="match status" value="1"/>
</dbReference>
<comment type="subcellular location">
    <subcellularLocation>
        <location evidence="1">Secreted</location>
    </subcellularLocation>
</comment>
<dbReference type="Pfam" id="PF08562">
    <property type="entry name" value="Crisp"/>
    <property type="match status" value="1"/>
</dbReference>
<dbReference type="InterPro" id="IPR014044">
    <property type="entry name" value="CAP_dom"/>
</dbReference>
<evidence type="ECO:0000256" key="2">
    <source>
        <dbReference type="ARBA" id="ARBA00022525"/>
    </source>
</evidence>
<evidence type="ECO:0000256" key="1">
    <source>
        <dbReference type="ARBA" id="ARBA00004613"/>
    </source>
</evidence>
<dbReference type="AlphaFoldDB" id="A0AAW1K0M5"/>
<evidence type="ECO:0000313" key="6">
    <source>
        <dbReference type="Proteomes" id="UP001458880"/>
    </source>
</evidence>
<dbReference type="PANTHER" id="PTHR10334">
    <property type="entry name" value="CYSTEINE-RICH SECRETORY PROTEIN-RELATED"/>
    <property type="match status" value="1"/>
</dbReference>
<evidence type="ECO:0000313" key="5">
    <source>
        <dbReference type="EMBL" id="KAK9710889.1"/>
    </source>
</evidence>
<dbReference type="PRINTS" id="PR00837">
    <property type="entry name" value="V5TPXLIKE"/>
</dbReference>
<evidence type="ECO:0000259" key="4">
    <source>
        <dbReference type="SMART" id="SM00198"/>
    </source>
</evidence>
<dbReference type="Gene3D" id="3.40.33.10">
    <property type="entry name" value="CAP"/>
    <property type="match status" value="2"/>
</dbReference>
<name>A0AAW1K0M5_POPJA</name>
<dbReference type="Proteomes" id="UP001458880">
    <property type="component" value="Unassembled WGS sequence"/>
</dbReference>
<dbReference type="SMART" id="SM00198">
    <property type="entry name" value="SCP"/>
    <property type="match status" value="1"/>
</dbReference>
<feature type="signal peptide" evidence="3">
    <location>
        <begin position="1"/>
        <end position="20"/>
    </location>
</feature>
<evidence type="ECO:0000256" key="3">
    <source>
        <dbReference type="SAM" id="SignalP"/>
    </source>
</evidence>
<dbReference type="PROSITE" id="PS01009">
    <property type="entry name" value="CRISP_1"/>
    <property type="match status" value="2"/>
</dbReference>
<proteinExistence type="predicted"/>
<organism evidence="5 6">
    <name type="scientific">Popillia japonica</name>
    <name type="common">Japanese beetle</name>
    <dbReference type="NCBI Taxonomy" id="7064"/>
    <lineage>
        <taxon>Eukaryota</taxon>
        <taxon>Metazoa</taxon>
        <taxon>Ecdysozoa</taxon>
        <taxon>Arthropoda</taxon>
        <taxon>Hexapoda</taxon>
        <taxon>Insecta</taxon>
        <taxon>Pterygota</taxon>
        <taxon>Neoptera</taxon>
        <taxon>Endopterygota</taxon>
        <taxon>Coleoptera</taxon>
        <taxon>Polyphaga</taxon>
        <taxon>Scarabaeiformia</taxon>
        <taxon>Scarabaeidae</taxon>
        <taxon>Rutelinae</taxon>
        <taxon>Popillia</taxon>
    </lineage>
</organism>
<dbReference type="InterPro" id="IPR018244">
    <property type="entry name" value="Allrgn_V5/Tpx1_CS"/>
</dbReference>
<dbReference type="PRINTS" id="PR00838">
    <property type="entry name" value="V5ALLERGEN"/>
</dbReference>
<dbReference type="InterPro" id="IPR001283">
    <property type="entry name" value="CRISP-related"/>
</dbReference>
<reference evidence="5 6" key="1">
    <citation type="journal article" date="2024" name="BMC Genomics">
        <title>De novo assembly and annotation of Popillia japonica's genome with initial clues to its potential as an invasive pest.</title>
        <authorList>
            <person name="Cucini C."/>
            <person name="Boschi S."/>
            <person name="Funari R."/>
            <person name="Cardaioli E."/>
            <person name="Iannotti N."/>
            <person name="Marturano G."/>
            <person name="Paoli F."/>
            <person name="Bruttini M."/>
            <person name="Carapelli A."/>
            <person name="Frati F."/>
            <person name="Nardi F."/>
        </authorList>
    </citation>
    <scope>NUCLEOTIDE SEQUENCE [LARGE SCALE GENOMIC DNA]</scope>
    <source>
        <strain evidence="5">DMR45628</strain>
    </source>
</reference>
<accession>A0AAW1K0M5</accession>